<evidence type="ECO:0000259" key="1">
    <source>
        <dbReference type="SMART" id="SM01022"/>
    </source>
</evidence>
<dbReference type="PANTHER" id="PTHR39203:SF1">
    <property type="entry name" value="CYTOPLASMIC PROTEIN"/>
    <property type="match status" value="1"/>
</dbReference>
<dbReference type="PANTHER" id="PTHR39203">
    <property type="entry name" value="CYTOPLASMIC PROTEIN-RELATED"/>
    <property type="match status" value="1"/>
</dbReference>
<dbReference type="Gene3D" id="3.10.400.10">
    <property type="entry name" value="Sulfate adenylyltransferase"/>
    <property type="match status" value="1"/>
</dbReference>
<feature type="domain" description="ASCH" evidence="1">
    <location>
        <begin position="22"/>
        <end position="145"/>
    </location>
</feature>
<name>A0ABN2PGZ8_9MICC</name>
<proteinExistence type="predicted"/>
<sequence>MWQKYSAAHPEAAAACPEYTVEHFGDTRRLADELLAHVLSGRKRATSELVADFLARGDAVPRIGSHWIACDGTGTPQVILRSIELRLGSFPTADAAFAREEGEDDLSLESWQCEHRRYWTRVSAAQGRQWSEADEIVFERFRVVWPPQYADQVSGDC</sequence>
<gene>
    <name evidence="2" type="ORF">GCM10009688_24810</name>
</gene>
<dbReference type="InterPro" id="IPR007374">
    <property type="entry name" value="ASCH_domain"/>
</dbReference>
<comment type="caution">
    <text evidence="2">The sequence shown here is derived from an EMBL/GenBank/DDBJ whole genome shotgun (WGS) entry which is preliminary data.</text>
</comment>
<dbReference type="RefSeq" id="WP_152229055.1">
    <property type="nucleotide sequence ID" value="NZ_BAAALV010000005.1"/>
</dbReference>
<dbReference type="InterPro" id="IPR015947">
    <property type="entry name" value="PUA-like_sf"/>
</dbReference>
<dbReference type="Pfam" id="PF04266">
    <property type="entry name" value="ASCH"/>
    <property type="match status" value="1"/>
</dbReference>
<evidence type="ECO:0000313" key="2">
    <source>
        <dbReference type="EMBL" id="GAA1918786.1"/>
    </source>
</evidence>
<dbReference type="CDD" id="cd06553">
    <property type="entry name" value="ASCH_Ef3133_like"/>
    <property type="match status" value="1"/>
</dbReference>
<dbReference type="SUPFAM" id="SSF88697">
    <property type="entry name" value="PUA domain-like"/>
    <property type="match status" value="1"/>
</dbReference>
<reference evidence="2 3" key="1">
    <citation type="journal article" date="2019" name="Int. J. Syst. Evol. Microbiol.">
        <title>The Global Catalogue of Microorganisms (GCM) 10K type strain sequencing project: providing services to taxonomists for standard genome sequencing and annotation.</title>
        <authorList>
            <consortium name="The Broad Institute Genomics Platform"/>
            <consortium name="The Broad Institute Genome Sequencing Center for Infectious Disease"/>
            <person name="Wu L."/>
            <person name="Ma J."/>
        </authorList>
    </citation>
    <scope>NUCLEOTIDE SEQUENCE [LARGE SCALE GENOMIC DNA]</scope>
    <source>
        <strain evidence="2 3">JCM 13316</strain>
    </source>
</reference>
<accession>A0ABN2PGZ8</accession>
<dbReference type="EMBL" id="BAAALV010000005">
    <property type="protein sequence ID" value="GAA1918786.1"/>
    <property type="molecule type" value="Genomic_DNA"/>
</dbReference>
<dbReference type="SMART" id="SM01022">
    <property type="entry name" value="ASCH"/>
    <property type="match status" value="1"/>
</dbReference>
<protein>
    <submittedName>
        <fullName evidence="2">ASCH domain-containing protein</fullName>
    </submittedName>
</protein>
<dbReference type="InterPro" id="IPR009326">
    <property type="entry name" value="DUF984"/>
</dbReference>
<organism evidence="2 3">
    <name type="scientific">Arthrobacter gandavensis</name>
    <dbReference type="NCBI Taxonomy" id="169960"/>
    <lineage>
        <taxon>Bacteria</taxon>
        <taxon>Bacillati</taxon>
        <taxon>Actinomycetota</taxon>
        <taxon>Actinomycetes</taxon>
        <taxon>Micrococcales</taxon>
        <taxon>Micrococcaceae</taxon>
        <taxon>Arthrobacter</taxon>
    </lineage>
</organism>
<evidence type="ECO:0000313" key="3">
    <source>
        <dbReference type="Proteomes" id="UP001500784"/>
    </source>
</evidence>
<keyword evidence="3" id="KW-1185">Reference proteome</keyword>
<dbReference type="Proteomes" id="UP001500784">
    <property type="component" value="Unassembled WGS sequence"/>
</dbReference>